<dbReference type="EMBL" id="CAJNNV010000458">
    <property type="protein sequence ID" value="CAE8582695.1"/>
    <property type="molecule type" value="Genomic_DNA"/>
</dbReference>
<dbReference type="AlphaFoldDB" id="A0A813D576"/>
<reference evidence="2" key="1">
    <citation type="submission" date="2021-02" db="EMBL/GenBank/DDBJ databases">
        <authorList>
            <person name="Dougan E. K."/>
            <person name="Rhodes N."/>
            <person name="Thang M."/>
            <person name="Chan C."/>
        </authorList>
    </citation>
    <scope>NUCLEOTIDE SEQUENCE</scope>
</reference>
<feature type="region of interest" description="Disordered" evidence="1">
    <location>
        <begin position="93"/>
        <end position="118"/>
    </location>
</feature>
<dbReference type="Proteomes" id="UP000654075">
    <property type="component" value="Unassembled WGS sequence"/>
</dbReference>
<evidence type="ECO:0000256" key="1">
    <source>
        <dbReference type="SAM" id="MobiDB-lite"/>
    </source>
</evidence>
<dbReference type="OMA" id="QQCATAF"/>
<dbReference type="OrthoDB" id="10619272at2759"/>
<comment type="caution">
    <text evidence="2">The sequence shown here is derived from an EMBL/GenBank/DDBJ whole genome shotgun (WGS) entry which is preliminary data.</text>
</comment>
<dbReference type="InterPro" id="IPR027417">
    <property type="entry name" value="P-loop_NTPase"/>
</dbReference>
<keyword evidence="3" id="KW-1185">Reference proteome</keyword>
<proteinExistence type="predicted"/>
<dbReference type="Gene3D" id="3.40.50.300">
    <property type="entry name" value="P-loop containing nucleotide triphosphate hydrolases"/>
    <property type="match status" value="1"/>
</dbReference>
<accession>A0A813D576</accession>
<gene>
    <name evidence="2" type="ORF">PGLA1383_LOCUS1687</name>
</gene>
<organism evidence="2 3">
    <name type="scientific">Polarella glacialis</name>
    <name type="common">Dinoflagellate</name>
    <dbReference type="NCBI Taxonomy" id="89957"/>
    <lineage>
        <taxon>Eukaryota</taxon>
        <taxon>Sar</taxon>
        <taxon>Alveolata</taxon>
        <taxon>Dinophyceae</taxon>
        <taxon>Suessiales</taxon>
        <taxon>Suessiaceae</taxon>
        <taxon>Polarella</taxon>
    </lineage>
</organism>
<sequence>MAVDPNPQVTEAAGLLGLGSSWAAQAAGDWAFSAQFFIIAAPHGSGKTTFLQQCATAFRAKGLRVGGVLAPSGGENGRRQLVLLQSSPQEPLALQLNDGRPGDGGGSGSPSEPTGETVPEGAIQVGNFIFDESVFAKARAELRGLAGDERGSGPAPCDWVLVDEIGPLELNRGQGLEPAVGELLRAGARGELGPPQSRFLIIVPRLQITRIAIL</sequence>
<protein>
    <submittedName>
        <fullName evidence="2">Uncharacterized protein</fullName>
    </submittedName>
</protein>
<evidence type="ECO:0000313" key="3">
    <source>
        <dbReference type="Proteomes" id="UP000654075"/>
    </source>
</evidence>
<name>A0A813D576_POLGL</name>
<dbReference type="SUPFAM" id="SSF52540">
    <property type="entry name" value="P-loop containing nucleoside triphosphate hydrolases"/>
    <property type="match status" value="1"/>
</dbReference>
<evidence type="ECO:0000313" key="2">
    <source>
        <dbReference type="EMBL" id="CAE8582695.1"/>
    </source>
</evidence>